<organism evidence="2 3">
    <name type="scientific">Portunus trituberculatus</name>
    <name type="common">Swimming crab</name>
    <name type="synonym">Neptunus trituberculatus</name>
    <dbReference type="NCBI Taxonomy" id="210409"/>
    <lineage>
        <taxon>Eukaryota</taxon>
        <taxon>Metazoa</taxon>
        <taxon>Ecdysozoa</taxon>
        <taxon>Arthropoda</taxon>
        <taxon>Crustacea</taxon>
        <taxon>Multicrustacea</taxon>
        <taxon>Malacostraca</taxon>
        <taxon>Eumalacostraca</taxon>
        <taxon>Eucarida</taxon>
        <taxon>Decapoda</taxon>
        <taxon>Pleocyemata</taxon>
        <taxon>Brachyura</taxon>
        <taxon>Eubrachyura</taxon>
        <taxon>Portunoidea</taxon>
        <taxon>Portunidae</taxon>
        <taxon>Portuninae</taxon>
        <taxon>Portunus</taxon>
    </lineage>
</organism>
<dbReference type="AlphaFoldDB" id="A0A5B7GFU5"/>
<keyword evidence="3" id="KW-1185">Reference proteome</keyword>
<evidence type="ECO:0000313" key="2">
    <source>
        <dbReference type="EMBL" id="MPC56255.1"/>
    </source>
</evidence>
<evidence type="ECO:0000313" key="3">
    <source>
        <dbReference type="Proteomes" id="UP000324222"/>
    </source>
</evidence>
<protein>
    <submittedName>
        <fullName evidence="2">Uncharacterized protein</fullName>
    </submittedName>
</protein>
<comment type="caution">
    <text evidence="2">The sequence shown here is derived from an EMBL/GenBank/DDBJ whole genome shotgun (WGS) entry which is preliminary data.</text>
</comment>
<dbReference type="EMBL" id="VSRR010013806">
    <property type="protein sequence ID" value="MPC56255.1"/>
    <property type="molecule type" value="Genomic_DNA"/>
</dbReference>
<reference evidence="2 3" key="1">
    <citation type="submission" date="2019-05" db="EMBL/GenBank/DDBJ databases">
        <title>Another draft genome of Portunus trituberculatus and its Hox gene families provides insights of decapod evolution.</title>
        <authorList>
            <person name="Jeong J.-H."/>
            <person name="Song I."/>
            <person name="Kim S."/>
            <person name="Choi T."/>
            <person name="Kim D."/>
            <person name="Ryu S."/>
            <person name="Kim W."/>
        </authorList>
    </citation>
    <scope>NUCLEOTIDE SEQUENCE [LARGE SCALE GENOMIC DNA]</scope>
    <source>
        <tissue evidence="2">Muscle</tissue>
    </source>
</reference>
<dbReference type="Proteomes" id="UP000324222">
    <property type="component" value="Unassembled WGS sequence"/>
</dbReference>
<feature type="region of interest" description="Disordered" evidence="1">
    <location>
        <begin position="48"/>
        <end position="79"/>
    </location>
</feature>
<evidence type="ECO:0000256" key="1">
    <source>
        <dbReference type="SAM" id="MobiDB-lite"/>
    </source>
</evidence>
<name>A0A5B7GFU5_PORTR</name>
<dbReference type="OrthoDB" id="7477527at2759"/>
<accession>A0A5B7GFU5</accession>
<sequence length="411" mass="45769">MTQTIHGHLLFNLASVEKAIGQAQQVASISLTEVAVKALIKVKSRLGTPLAKKHSRSSTSVESHPRPGPTQQRFSKPLPCPTSACLGGHRGRVGSMGSLRGIPFHSFSPSQVPRHLGCYSTDSKQGRDLTEEVTVLFNKGAVEEAPPTPGFYTQEIVYLGVNIRTPLLKAFLTQTQVDNLLSHLQAFMDSRLLTTKEGIHLSTLNNEAQQKLHWADDRAIVFRPQFISGSRNVMANSLSQELQVISTEWSLYQDVCRALWQLWGMSFVDLFPHPQSELQAHCICLSIPRSHGHRHACFSLPLGPHKSIHLSTISVDQATSVQALGASIIPITLFWPCNEWFLDQLQVTVNTPCLLPTQTDLLRQPHFHHFHTSLHALWLTTWKLCSDSSVISAISEELQNSWRDLDSIQPL</sequence>
<proteinExistence type="predicted"/>
<gene>
    <name evidence="2" type="ORF">E2C01_050208</name>
</gene>